<comment type="caution">
    <text evidence="3">The sequence shown here is derived from an EMBL/GenBank/DDBJ whole genome shotgun (WGS) entry which is preliminary data.</text>
</comment>
<dbReference type="Proteomes" id="UP000027936">
    <property type="component" value="Unassembled WGS sequence"/>
</dbReference>
<protein>
    <submittedName>
        <fullName evidence="3">Methyltransferase domain</fullName>
    </submittedName>
</protein>
<evidence type="ECO:0000256" key="1">
    <source>
        <dbReference type="ARBA" id="ARBA00022679"/>
    </source>
</evidence>
<evidence type="ECO:0000259" key="2">
    <source>
        <dbReference type="Pfam" id="PF13649"/>
    </source>
</evidence>
<dbReference type="Gene3D" id="3.40.50.150">
    <property type="entry name" value="Vaccinia Virus protein VP39"/>
    <property type="match status" value="1"/>
</dbReference>
<dbReference type="OrthoDB" id="9811589at2"/>
<sequence length="246" mass="28711">MSYQHFALLYDELMMDAPYEDWLQFIMKNITKYGNGGKRLLDLGCGTGTLSIPLAIQGYNVTGIDLSEEMLAIAHAKSMEASVQIAFFQQDMKELDGFEPFDVIGVFCDSLNYLKTEQDVELTFRKIYDQLLPGGLFLFDVHSIYKMDNIFIGETYSSNEEEISYIWNCFAGEQPHSVEHELTFFVKDNDIYHRYDEVHYQRTFPINYYQQWLEKAGFELLEISADFSEEKPAENSQRIFFTLKKK</sequence>
<dbReference type="Pfam" id="PF13649">
    <property type="entry name" value="Methyltransf_25"/>
    <property type="match status" value="1"/>
</dbReference>
<dbReference type="PATRIC" id="fig|1348973.3.peg.2448"/>
<dbReference type="SUPFAM" id="SSF53335">
    <property type="entry name" value="S-adenosyl-L-methionine-dependent methyltransferases"/>
    <property type="match status" value="1"/>
</dbReference>
<keyword evidence="3" id="KW-0489">Methyltransferase</keyword>
<dbReference type="Gene3D" id="2.20.25.110">
    <property type="entry name" value="S-adenosyl-L-methionine-dependent methyltransferases"/>
    <property type="match status" value="1"/>
</dbReference>
<proteinExistence type="predicted"/>
<dbReference type="InterPro" id="IPR041698">
    <property type="entry name" value="Methyltransf_25"/>
</dbReference>
<accession>A0A072NLL4</accession>
<dbReference type="RefSeq" id="WP_035195872.1">
    <property type="nucleotide sequence ID" value="NZ_JJRY01000009.1"/>
</dbReference>
<evidence type="ECO:0000313" key="4">
    <source>
        <dbReference type="Proteomes" id="UP000027936"/>
    </source>
</evidence>
<organism evidence="3 4">
    <name type="scientific">Schinkia azotoformans MEV2011</name>
    <dbReference type="NCBI Taxonomy" id="1348973"/>
    <lineage>
        <taxon>Bacteria</taxon>
        <taxon>Bacillati</taxon>
        <taxon>Bacillota</taxon>
        <taxon>Bacilli</taxon>
        <taxon>Bacillales</taxon>
        <taxon>Bacillaceae</taxon>
        <taxon>Calidifontibacillus/Schinkia group</taxon>
        <taxon>Schinkia</taxon>
    </lineage>
</organism>
<feature type="domain" description="Methyltransferase" evidence="2">
    <location>
        <begin position="41"/>
        <end position="135"/>
    </location>
</feature>
<dbReference type="GO" id="GO:0032259">
    <property type="term" value="P:methylation"/>
    <property type="evidence" value="ECO:0007669"/>
    <property type="project" value="UniProtKB-KW"/>
</dbReference>
<dbReference type="GO" id="GO:0008168">
    <property type="term" value="F:methyltransferase activity"/>
    <property type="evidence" value="ECO:0007669"/>
    <property type="project" value="UniProtKB-KW"/>
</dbReference>
<dbReference type="PANTHER" id="PTHR43861">
    <property type="entry name" value="TRANS-ACONITATE 2-METHYLTRANSFERASE-RELATED"/>
    <property type="match status" value="1"/>
</dbReference>
<keyword evidence="1 3" id="KW-0808">Transferase</keyword>
<reference evidence="3 4" key="1">
    <citation type="submission" date="2014-04" db="EMBL/GenBank/DDBJ databases">
        <title>Draft genome sequence of Bacillus azotoformans MEV2011, a (co-) denitrifying strain unable to grow in the presence of oxygen.</title>
        <authorList>
            <person name="Nielsen M."/>
            <person name="Schreiber L."/>
            <person name="Finster K."/>
            <person name="Schramm A."/>
        </authorList>
    </citation>
    <scope>NUCLEOTIDE SEQUENCE [LARGE SCALE GENOMIC DNA]</scope>
    <source>
        <strain evidence="3 4">MEV2011</strain>
    </source>
</reference>
<dbReference type="CDD" id="cd02440">
    <property type="entry name" value="AdoMet_MTases"/>
    <property type="match status" value="1"/>
</dbReference>
<gene>
    <name evidence="3" type="ORF">M670_02530</name>
</gene>
<dbReference type="AlphaFoldDB" id="A0A072NLL4"/>
<evidence type="ECO:0000313" key="3">
    <source>
        <dbReference type="EMBL" id="KEF38112.1"/>
    </source>
</evidence>
<name>A0A072NLL4_SCHAZ</name>
<dbReference type="InterPro" id="IPR029063">
    <property type="entry name" value="SAM-dependent_MTases_sf"/>
</dbReference>
<dbReference type="EMBL" id="JJRY01000009">
    <property type="protein sequence ID" value="KEF38112.1"/>
    <property type="molecule type" value="Genomic_DNA"/>
</dbReference>